<keyword evidence="10" id="KW-1185">Reference proteome</keyword>
<dbReference type="Proteomes" id="UP001431776">
    <property type="component" value="Unassembled WGS sequence"/>
</dbReference>
<keyword evidence="4" id="KW-0732">Signal</keyword>
<dbReference type="InterPro" id="IPR017853">
    <property type="entry name" value="GH"/>
</dbReference>
<dbReference type="InterPro" id="IPR000933">
    <property type="entry name" value="Glyco_hydro_29"/>
</dbReference>
<comment type="function">
    <text evidence="1">Alpha-L-fucosidase is responsible for hydrolyzing the alpha-1,6-linked fucose joined to the reducing-end N-acetylglucosamine of the carbohydrate moieties of glycoproteins.</text>
</comment>
<evidence type="ECO:0000256" key="3">
    <source>
        <dbReference type="ARBA" id="ARBA00012662"/>
    </source>
</evidence>
<dbReference type="EMBL" id="JASCXX010000023">
    <property type="protein sequence ID" value="MDI6450640.1"/>
    <property type="molecule type" value="Genomic_DNA"/>
</dbReference>
<feature type="domain" description="Right handed beta helix" evidence="8">
    <location>
        <begin position="388"/>
        <end position="517"/>
    </location>
</feature>
<dbReference type="SMART" id="SM00812">
    <property type="entry name" value="Alpha_L_fucos"/>
    <property type="match status" value="1"/>
</dbReference>
<keyword evidence="5" id="KW-0378">Hydrolase</keyword>
<dbReference type="SUPFAM" id="SSF51126">
    <property type="entry name" value="Pectin lyase-like"/>
    <property type="match status" value="1"/>
</dbReference>
<dbReference type="InterPro" id="IPR039448">
    <property type="entry name" value="Beta_helix"/>
</dbReference>
<dbReference type="SUPFAM" id="SSF51445">
    <property type="entry name" value="(Trans)glycosidases"/>
    <property type="match status" value="1"/>
</dbReference>
<dbReference type="PRINTS" id="PR00741">
    <property type="entry name" value="GLHYDRLASE29"/>
</dbReference>
<dbReference type="EC" id="3.2.1.51" evidence="3"/>
<feature type="domain" description="Right handed beta helix" evidence="8">
    <location>
        <begin position="285"/>
        <end position="362"/>
    </location>
</feature>
<feature type="domain" description="Glycoside hydrolase family 29 N-terminal" evidence="7">
    <location>
        <begin position="681"/>
        <end position="1000"/>
    </location>
</feature>
<dbReference type="InterPro" id="IPR012334">
    <property type="entry name" value="Pectin_lyas_fold"/>
</dbReference>
<comment type="caution">
    <text evidence="9">The sequence shown here is derived from an EMBL/GenBank/DDBJ whole genome shotgun (WGS) entry which is preliminary data.</text>
</comment>
<evidence type="ECO:0000256" key="4">
    <source>
        <dbReference type="ARBA" id="ARBA00022729"/>
    </source>
</evidence>
<dbReference type="SMART" id="SM00710">
    <property type="entry name" value="PbH1"/>
    <property type="match status" value="6"/>
</dbReference>
<evidence type="ECO:0000256" key="6">
    <source>
        <dbReference type="ARBA" id="ARBA00023295"/>
    </source>
</evidence>
<evidence type="ECO:0000256" key="2">
    <source>
        <dbReference type="ARBA" id="ARBA00007951"/>
    </source>
</evidence>
<evidence type="ECO:0000313" key="9">
    <source>
        <dbReference type="EMBL" id="MDI6450640.1"/>
    </source>
</evidence>
<sequence length="1092" mass="122367">MKKTILLAWGICLFGSVVFGRDYYVATNGNDTNPGTIDKPFATLEKARDAVRQDTSDGVTVVIRGGDYFRAESFALTEKDSGRLGKPVVYRAYPGETVRLIGGRRLAAGDFSKVSSADAVWDRLDPSARGRCVRISGLKATPQMPLQMELSFGGKLMQLARWPNEGFVRTTSAADDITFGYDDPRPKRWLAASDAHAVGYWRHGWSNQIVKIAKIDTTAKTITAEKVPPYGMQAKKPYYVVNLIEEIDQPGEWYFDRAAGSLYLWPPEDLDKGDVLISTLEAPIIAMKNASHVRIEGLTIEMGVRNGIEVSGGSDVRIERCTVRNMRGNGIEISGTNHGVVHCTIHGIGQTGVAVSGGDRAKLTPGNNFVRHCTIHDFGRWQRTYAPAIRLNGVGNVAANNKLYDAPHSAILFGGNEHRMERNEIYGVCYEVDDAGSIYAGRDWGLQGNVIENNFFHHIESHLTGSNGVHAVYLDDCASGVTVVGNVFYKISGRAIMCGGGRDNTIDNNVIARCGSAHFTDRRGKVWIDKDNSWKLLDKIKRVNYTQPPWSERYPRLARILDNGYEQAKEPEGCIIARNIGWQNTRWLEKNCLGACGGFDFYSFQDNIEDQDPRFVDEANLNLALRDDSPAYSIPGFKRIPFEKIGPQQSDNKLGGYAINPVWMAEAMNVFNAPKPKLELPTKHPDAQWFPEASFGLFLHWGIHSVDGIDPSWSMMKGCPWHGSSDPYKKYNQDQTQYYGLAEKFNPTQYDPDKWMAAARKAGFTYAVLTTKHHDGYALWPTDFGDFSTKQYMGGRDLLKPYVDACRKHGLKVGFYFSPRDWHYPGYPQAMEYRAKFPLPPADENFENFKAFYAYTLGQIHELLTRYGRIDVLWFDGMGWSGVSDMRAEQTLAWVRSIQPGIAINPRWSGFGDFATTECTPGKPENWKPGHWWEACDIWPSGHWGYVPSERFKPLSWVFTRLANCRAWGGNFLCNVGPRPDGTMPDVFYDYCDDLSQWMAHSRDSVIGAGPAPGEDRGNVPITTRGDTWYLHVLPAHQGPVVLSKVSEPKAVVLMRTGRTLPYERRGDGLTIAIPADLRTDLDDVVAVRWFD</sequence>
<dbReference type="Pfam" id="PF01120">
    <property type="entry name" value="Alpha_L_fucos"/>
    <property type="match status" value="1"/>
</dbReference>
<dbReference type="Gene3D" id="3.20.20.80">
    <property type="entry name" value="Glycosidases"/>
    <property type="match status" value="1"/>
</dbReference>
<evidence type="ECO:0000313" key="10">
    <source>
        <dbReference type="Proteomes" id="UP001431776"/>
    </source>
</evidence>
<evidence type="ECO:0000259" key="8">
    <source>
        <dbReference type="Pfam" id="PF13229"/>
    </source>
</evidence>
<gene>
    <name evidence="9" type="ORF">QJ522_16400</name>
</gene>
<evidence type="ECO:0000256" key="5">
    <source>
        <dbReference type="ARBA" id="ARBA00022801"/>
    </source>
</evidence>
<dbReference type="Pfam" id="PF13229">
    <property type="entry name" value="Beta_helix"/>
    <property type="match status" value="2"/>
</dbReference>
<dbReference type="GO" id="GO:0004560">
    <property type="term" value="F:alpha-L-fucosidase activity"/>
    <property type="evidence" value="ECO:0007669"/>
    <property type="project" value="InterPro"/>
</dbReference>
<comment type="similarity">
    <text evidence="2">Belongs to the glycosyl hydrolase 29 family.</text>
</comment>
<dbReference type="InterPro" id="IPR006626">
    <property type="entry name" value="PbH1"/>
</dbReference>
<evidence type="ECO:0000259" key="7">
    <source>
        <dbReference type="Pfam" id="PF01120"/>
    </source>
</evidence>
<dbReference type="InterPro" id="IPR016286">
    <property type="entry name" value="FUC_metazoa-typ"/>
</dbReference>
<proteinExistence type="inferred from homology"/>
<dbReference type="GO" id="GO:0006004">
    <property type="term" value="P:fucose metabolic process"/>
    <property type="evidence" value="ECO:0007669"/>
    <property type="project" value="InterPro"/>
</dbReference>
<evidence type="ECO:0000256" key="1">
    <source>
        <dbReference type="ARBA" id="ARBA00004071"/>
    </source>
</evidence>
<protein>
    <recommendedName>
        <fullName evidence="3">alpha-L-fucosidase</fullName>
        <ecNumber evidence="3">3.2.1.51</ecNumber>
    </recommendedName>
</protein>
<dbReference type="RefSeq" id="WP_349246051.1">
    <property type="nucleotide sequence ID" value="NZ_JASCXX010000023.1"/>
</dbReference>
<accession>A0AAW6U164</accession>
<dbReference type="AlphaFoldDB" id="A0AAW6U164"/>
<keyword evidence="6" id="KW-0326">Glycosidase</keyword>
<reference evidence="9" key="1">
    <citation type="submission" date="2023-05" db="EMBL/GenBank/DDBJ databases">
        <title>Anaerotaeda fermentans gen. nov., sp. nov., a novel anaerobic planctomycete of the new family within the order Sedimentisphaerales isolated from Taman Peninsula, Russia.</title>
        <authorList>
            <person name="Khomyakova M.A."/>
            <person name="Merkel A.Y."/>
            <person name="Slobodkin A.I."/>
        </authorList>
    </citation>
    <scope>NUCLEOTIDE SEQUENCE</scope>
    <source>
        <strain evidence="9">M17dextr</strain>
    </source>
</reference>
<name>A0AAW6U164_9BACT</name>
<dbReference type="Gene3D" id="2.160.20.10">
    <property type="entry name" value="Single-stranded right-handed beta-helix, Pectin lyase-like"/>
    <property type="match status" value="2"/>
</dbReference>
<dbReference type="PANTHER" id="PTHR36453:SF1">
    <property type="entry name" value="RIGHT HANDED BETA HELIX DOMAIN-CONTAINING PROTEIN"/>
    <property type="match status" value="1"/>
</dbReference>
<dbReference type="PANTHER" id="PTHR36453">
    <property type="entry name" value="SECRETED PROTEIN-RELATED"/>
    <property type="match status" value="1"/>
</dbReference>
<dbReference type="InterPro" id="IPR057739">
    <property type="entry name" value="Glyco_hydro_29_N"/>
</dbReference>
<dbReference type="InterPro" id="IPR011050">
    <property type="entry name" value="Pectin_lyase_fold/virulence"/>
</dbReference>
<organism evidence="9 10">
    <name type="scientific">Anaerobaca lacustris</name>
    <dbReference type="NCBI Taxonomy" id="3044600"/>
    <lineage>
        <taxon>Bacteria</taxon>
        <taxon>Pseudomonadati</taxon>
        <taxon>Planctomycetota</taxon>
        <taxon>Phycisphaerae</taxon>
        <taxon>Sedimentisphaerales</taxon>
        <taxon>Anaerobacaceae</taxon>
        <taxon>Anaerobaca</taxon>
    </lineage>
</organism>